<proteinExistence type="predicted"/>
<evidence type="ECO:0000256" key="1">
    <source>
        <dbReference type="ARBA" id="ARBA00001966"/>
    </source>
</evidence>
<dbReference type="PANTHER" id="PTHR43409:SF16">
    <property type="entry name" value="SLR0320 PROTEIN"/>
    <property type="match status" value="1"/>
</dbReference>
<dbReference type="SUPFAM" id="SSF102114">
    <property type="entry name" value="Radical SAM enzymes"/>
    <property type="match status" value="1"/>
</dbReference>
<dbReference type="InterPro" id="IPR058240">
    <property type="entry name" value="rSAM_sf"/>
</dbReference>
<dbReference type="InterPro" id="IPR051198">
    <property type="entry name" value="BchE-like"/>
</dbReference>
<sequence>RYLFASSKDLILFILFRITLDQIRKTNDLCKKIGIEVRASFMLALPGETPELAQKTIDFAKELNPEYAQFCITTPFPGTELYREAKKYGTLSKDFSEYNIWEPVFVPKGYKNREEIENMEKKAMR</sequence>
<evidence type="ECO:0000256" key="2">
    <source>
        <dbReference type="ARBA" id="ARBA00022691"/>
    </source>
</evidence>
<accession>X1KGN5</accession>
<evidence type="ECO:0000256" key="4">
    <source>
        <dbReference type="ARBA" id="ARBA00023004"/>
    </source>
</evidence>
<evidence type="ECO:0008006" key="7">
    <source>
        <dbReference type="Google" id="ProtNLM"/>
    </source>
</evidence>
<organism evidence="6">
    <name type="scientific">marine sediment metagenome</name>
    <dbReference type="NCBI Taxonomy" id="412755"/>
    <lineage>
        <taxon>unclassified sequences</taxon>
        <taxon>metagenomes</taxon>
        <taxon>ecological metagenomes</taxon>
    </lineage>
</organism>
<dbReference type="PANTHER" id="PTHR43409">
    <property type="entry name" value="ANAEROBIC MAGNESIUM-PROTOPORPHYRIN IX MONOMETHYL ESTER CYCLASE-RELATED"/>
    <property type="match status" value="1"/>
</dbReference>
<feature type="non-terminal residue" evidence="6">
    <location>
        <position position="1"/>
    </location>
</feature>
<dbReference type="GO" id="GO:0046872">
    <property type="term" value="F:metal ion binding"/>
    <property type="evidence" value="ECO:0007669"/>
    <property type="project" value="UniProtKB-KW"/>
</dbReference>
<protein>
    <recommendedName>
        <fullName evidence="7">Radical SAM core domain-containing protein</fullName>
    </recommendedName>
</protein>
<keyword evidence="5" id="KW-0411">Iron-sulfur</keyword>
<comment type="cofactor">
    <cofactor evidence="1">
        <name>[4Fe-4S] cluster</name>
        <dbReference type="ChEBI" id="CHEBI:49883"/>
    </cofactor>
</comment>
<keyword evidence="3" id="KW-0479">Metal-binding</keyword>
<evidence type="ECO:0000256" key="3">
    <source>
        <dbReference type="ARBA" id="ARBA00022723"/>
    </source>
</evidence>
<evidence type="ECO:0000256" key="5">
    <source>
        <dbReference type="ARBA" id="ARBA00023014"/>
    </source>
</evidence>
<dbReference type="Gene3D" id="3.30.750.200">
    <property type="match status" value="1"/>
</dbReference>
<feature type="non-terminal residue" evidence="6">
    <location>
        <position position="125"/>
    </location>
</feature>
<dbReference type="EMBL" id="BARU01046709">
    <property type="protein sequence ID" value="GAH92785.1"/>
    <property type="molecule type" value="Genomic_DNA"/>
</dbReference>
<evidence type="ECO:0000313" key="6">
    <source>
        <dbReference type="EMBL" id="GAH92785.1"/>
    </source>
</evidence>
<comment type="caution">
    <text evidence="6">The sequence shown here is derived from an EMBL/GenBank/DDBJ whole genome shotgun (WGS) entry which is preliminary data.</text>
</comment>
<keyword evidence="4" id="KW-0408">Iron</keyword>
<reference evidence="6" key="1">
    <citation type="journal article" date="2014" name="Front. Microbiol.">
        <title>High frequency of phylogenetically diverse reductive dehalogenase-homologous genes in deep subseafloor sedimentary metagenomes.</title>
        <authorList>
            <person name="Kawai M."/>
            <person name="Futagami T."/>
            <person name="Toyoda A."/>
            <person name="Takaki Y."/>
            <person name="Nishi S."/>
            <person name="Hori S."/>
            <person name="Arai W."/>
            <person name="Tsubouchi T."/>
            <person name="Morono Y."/>
            <person name="Uchiyama I."/>
            <person name="Ito T."/>
            <person name="Fujiyama A."/>
            <person name="Inagaki F."/>
            <person name="Takami H."/>
        </authorList>
    </citation>
    <scope>NUCLEOTIDE SEQUENCE</scope>
    <source>
        <strain evidence="6">Expedition CK06-06</strain>
    </source>
</reference>
<keyword evidence="2" id="KW-0949">S-adenosyl-L-methionine</keyword>
<dbReference type="GO" id="GO:0005829">
    <property type="term" value="C:cytosol"/>
    <property type="evidence" value="ECO:0007669"/>
    <property type="project" value="TreeGrafter"/>
</dbReference>
<name>X1KGN5_9ZZZZ</name>
<dbReference type="AlphaFoldDB" id="X1KGN5"/>
<gene>
    <name evidence="6" type="ORF">S03H2_70332</name>
</gene>
<dbReference type="GO" id="GO:0051536">
    <property type="term" value="F:iron-sulfur cluster binding"/>
    <property type="evidence" value="ECO:0007669"/>
    <property type="project" value="UniProtKB-KW"/>
</dbReference>